<dbReference type="InParanoid" id="T1FGV2"/>
<proteinExistence type="predicted"/>
<evidence type="ECO:0000313" key="4">
    <source>
        <dbReference type="Proteomes" id="UP000015101"/>
    </source>
</evidence>
<dbReference type="HOGENOM" id="CLU_1733500_0_0_1"/>
<dbReference type="RefSeq" id="XP_009028778.1">
    <property type="nucleotide sequence ID" value="XM_009030530.1"/>
</dbReference>
<feature type="region of interest" description="Disordered" evidence="1">
    <location>
        <begin position="20"/>
        <end position="70"/>
    </location>
</feature>
<keyword evidence="4" id="KW-1185">Reference proteome</keyword>
<reference evidence="3" key="3">
    <citation type="submission" date="2015-06" db="UniProtKB">
        <authorList>
            <consortium name="EnsemblMetazoa"/>
        </authorList>
    </citation>
    <scope>IDENTIFICATION</scope>
</reference>
<sequence>MADKQSRFSLDAVVAAILQSDSESDFSDTDNSSDFECEEVKQDSNEDCSSGTEEKSDADSETGFNCGPQPVRRKMVRSNLPQVIAAQVLTGKNGRIWSQTAKPLAQTAAENVLTQKHGLTAIGQRSENLPDSFALFMTERMIFLIVRETNH</sequence>
<gene>
    <name evidence="3" type="primary">20208051</name>
    <name evidence="2" type="ORF">HELRODRAFT_181295</name>
</gene>
<name>T1FGV2_HELRO</name>
<evidence type="ECO:0000256" key="1">
    <source>
        <dbReference type="SAM" id="MobiDB-lite"/>
    </source>
</evidence>
<dbReference type="KEGG" id="hro:HELRODRAFT_181295"/>
<reference evidence="2 4" key="2">
    <citation type="journal article" date="2013" name="Nature">
        <title>Insights into bilaterian evolution from three spiralian genomes.</title>
        <authorList>
            <person name="Simakov O."/>
            <person name="Marletaz F."/>
            <person name="Cho S.J."/>
            <person name="Edsinger-Gonzales E."/>
            <person name="Havlak P."/>
            <person name="Hellsten U."/>
            <person name="Kuo D.H."/>
            <person name="Larsson T."/>
            <person name="Lv J."/>
            <person name="Arendt D."/>
            <person name="Savage R."/>
            <person name="Osoegawa K."/>
            <person name="de Jong P."/>
            <person name="Grimwood J."/>
            <person name="Chapman J.A."/>
            <person name="Shapiro H."/>
            <person name="Aerts A."/>
            <person name="Otillar R.P."/>
            <person name="Terry A.Y."/>
            <person name="Boore J.L."/>
            <person name="Grigoriev I.V."/>
            <person name="Lindberg D.R."/>
            <person name="Seaver E.C."/>
            <person name="Weisblat D.A."/>
            <person name="Putnam N.H."/>
            <person name="Rokhsar D.S."/>
        </authorList>
    </citation>
    <scope>NUCLEOTIDE SEQUENCE</scope>
</reference>
<accession>T1FGV2</accession>
<dbReference type="EMBL" id="KB097635">
    <property type="protein sequence ID" value="ESN93182.1"/>
    <property type="molecule type" value="Genomic_DNA"/>
</dbReference>
<dbReference type="Proteomes" id="UP000015101">
    <property type="component" value="Unassembled WGS sequence"/>
</dbReference>
<feature type="compositionally biased region" description="Acidic residues" evidence="1">
    <location>
        <begin position="22"/>
        <end position="37"/>
    </location>
</feature>
<dbReference type="AlphaFoldDB" id="T1FGV2"/>
<evidence type="ECO:0000313" key="3">
    <source>
        <dbReference type="EnsemblMetazoa" id="HelroP181295"/>
    </source>
</evidence>
<evidence type="ECO:0000313" key="2">
    <source>
        <dbReference type="EMBL" id="ESN93182.1"/>
    </source>
</evidence>
<protein>
    <submittedName>
        <fullName evidence="2 3">Uncharacterized protein</fullName>
    </submittedName>
</protein>
<organism evidence="3 4">
    <name type="scientific">Helobdella robusta</name>
    <name type="common">Californian leech</name>
    <dbReference type="NCBI Taxonomy" id="6412"/>
    <lineage>
        <taxon>Eukaryota</taxon>
        <taxon>Metazoa</taxon>
        <taxon>Spiralia</taxon>
        <taxon>Lophotrochozoa</taxon>
        <taxon>Annelida</taxon>
        <taxon>Clitellata</taxon>
        <taxon>Hirudinea</taxon>
        <taxon>Rhynchobdellida</taxon>
        <taxon>Glossiphoniidae</taxon>
        <taxon>Helobdella</taxon>
    </lineage>
</organism>
<dbReference type="EMBL" id="AMQM01007530">
    <property type="status" value="NOT_ANNOTATED_CDS"/>
    <property type="molecule type" value="Genomic_DNA"/>
</dbReference>
<dbReference type="EnsemblMetazoa" id="HelroT181295">
    <property type="protein sequence ID" value="HelroP181295"/>
    <property type="gene ID" value="HelroG181295"/>
</dbReference>
<dbReference type="GeneID" id="20208051"/>
<dbReference type="CTD" id="20208051"/>
<reference evidence="4" key="1">
    <citation type="submission" date="2012-12" db="EMBL/GenBank/DDBJ databases">
        <authorList>
            <person name="Hellsten U."/>
            <person name="Grimwood J."/>
            <person name="Chapman J.A."/>
            <person name="Shapiro H."/>
            <person name="Aerts A."/>
            <person name="Otillar R.P."/>
            <person name="Terry A.Y."/>
            <person name="Boore J.L."/>
            <person name="Simakov O."/>
            <person name="Marletaz F."/>
            <person name="Cho S.-J."/>
            <person name="Edsinger-Gonzales E."/>
            <person name="Havlak P."/>
            <person name="Kuo D.-H."/>
            <person name="Larsson T."/>
            <person name="Lv J."/>
            <person name="Arendt D."/>
            <person name="Savage R."/>
            <person name="Osoegawa K."/>
            <person name="de Jong P."/>
            <person name="Lindberg D.R."/>
            <person name="Seaver E.C."/>
            <person name="Weisblat D.A."/>
            <person name="Putnam N.H."/>
            <person name="Grigoriev I.V."/>
            <person name="Rokhsar D.S."/>
        </authorList>
    </citation>
    <scope>NUCLEOTIDE SEQUENCE</scope>
</reference>